<dbReference type="InterPro" id="IPR000719">
    <property type="entry name" value="Prot_kinase_dom"/>
</dbReference>
<dbReference type="SUPFAM" id="SSF116846">
    <property type="entry name" value="MIT domain"/>
    <property type="match status" value="1"/>
</dbReference>
<dbReference type="GO" id="GO:0035091">
    <property type="term" value="F:phosphatidylinositol binding"/>
    <property type="evidence" value="ECO:0007669"/>
    <property type="project" value="InterPro"/>
</dbReference>
<dbReference type="Pfam" id="PF00069">
    <property type="entry name" value="Pkinase"/>
    <property type="match status" value="1"/>
</dbReference>
<feature type="domain" description="Protein kinase" evidence="2">
    <location>
        <begin position="335"/>
        <end position="846"/>
    </location>
</feature>
<dbReference type="EMBL" id="NCKU01002681">
    <property type="protein sequence ID" value="RWS09025.1"/>
    <property type="molecule type" value="Genomic_DNA"/>
</dbReference>
<feature type="domain" description="PX" evidence="3">
    <location>
        <begin position="8"/>
        <end position="131"/>
    </location>
</feature>
<keyword evidence="4" id="KW-0418">Kinase</keyword>
<name>A0A443R168_9ACAR</name>
<dbReference type="InterPro" id="IPR007330">
    <property type="entry name" value="MIT_dom"/>
</dbReference>
<dbReference type="GO" id="GO:0005524">
    <property type="term" value="F:ATP binding"/>
    <property type="evidence" value="ECO:0007669"/>
    <property type="project" value="InterPro"/>
</dbReference>
<protein>
    <submittedName>
        <fullName evidence="4">Ribosomal protein S6 kinase delta-1-like protein</fullName>
    </submittedName>
</protein>
<dbReference type="PROSITE" id="PS50195">
    <property type="entry name" value="PX"/>
    <property type="match status" value="1"/>
</dbReference>
<dbReference type="SUPFAM" id="SSF56112">
    <property type="entry name" value="Protein kinase-like (PK-like)"/>
    <property type="match status" value="1"/>
</dbReference>
<dbReference type="SUPFAM" id="SSF64268">
    <property type="entry name" value="PX domain"/>
    <property type="match status" value="1"/>
</dbReference>
<dbReference type="InterPro" id="IPR051866">
    <property type="entry name" value="Intracell_Sig-Traffick_Protein"/>
</dbReference>
<dbReference type="Pfam" id="PF04212">
    <property type="entry name" value="MIT"/>
    <property type="match status" value="1"/>
</dbReference>
<keyword evidence="5" id="KW-1185">Reference proteome</keyword>
<dbReference type="GO" id="GO:0004672">
    <property type="term" value="F:protein kinase activity"/>
    <property type="evidence" value="ECO:0007669"/>
    <property type="project" value="InterPro"/>
</dbReference>
<dbReference type="Pfam" id="PF00787">
    <property type="entry name" value="PX"/>
    <property type="match status" value="1"/>
</dbReference>
<dbReference type="PANTHER" id="PTHR15508:SF8">
    <property type="entry name" value="LD24550P"/>
    <property type="match status" value="1"/>
</dbReference>
<dbReference type="CDD" id="cd02677">
    <property type="entry name" value="MIT_SNX15"/>
    <property type="match status" value="1"/>
</dbReference>
<sequence>MTRRSVDNQWINVFEIKETTTHPNKAHTIYKVVHKLFPRNSIESVSEIVVWKRFNDFKQLHKALQRLHQNLHLKGTFPKLPESKIFGRFKHEVIEERKNAALQLLEFAANFTPLLTSSHFVKFFENGEFSIDSECDVLPKPLQPRKLNECENAQCSKSDSSEDSNGGELSPTYQPNKHDSQKSELLTQLSDFDPLKSNKETGSSWELLDESWLFVTESAVDAKSSNAIENHENILQLPHPFSDFPESSSAVSEGEISREENENKSSLNVMKEQLKDVIEIPNSVLTNSDTYLIDAATLISQAQQHENKQEFEAAFESYKCAVGILLQGVQNESDEERKDLVRRKTFKYLSRAEVIRDEYLNNSDATNSKWAPDSPYKLMSQSVIPLKAENSVHCLKQLKVCEIIGRVQLVTNIVTNEKFIVKVLCKPPNLTRTPLFPTDVPNMVKLYRIYETDYAYFLLLHYVAGGRLWDRVYGCNKKLSPCADCTFSSLLNGDDTGFTLSSCHSLFSPSQESSDEFLYEKNDGKLSKLDSCFGSISSVDSIGIDEDTTCKSYVDLCASYASLRSKFEPGCPELNSNVDNKKAVINSKYESKIECGTVQSSQKFKFGMSLESLGISNLLQRAKAMIKNSNEMLHTIKISENTHGNGNRNGCSLKLSKSELNLSKPKASQIEEVFHQFENNCLVQYGPIISEDKVRKWLMQIITALDHLHSLGLYYIDLNPVNILIEESADKVLLTYKCKIIDKEYIKVSHQMPHSIYIAPEVFSNISTINHQVDWWSVGVIAYELITSRSFKTYHQNGTSINCDLIYFPPFVSAEAKDLITELLQQNPKLRLGRYGTEDIKTHPFFLKLE</sequence>
<accession>A0A443R168</accession>
<dbReference type="Gene3D" id="1.20.58.80">
    <property type="entry name" value="Phosphotransferase system, lactose/cellobiose-type IIA subunit"/>
    <property type="match status" value="1"/>
</dbReference>
<dbReference type="Gene3D" id="1.10.510.10">
    <property type="entry name" value="Transferase(Phosphotransferase) domain 1"/>
    <property type="match status" value="1"/>
</dbReference>
<evidence type="ECO:0000313" key="5">
    <source>
        <dbReference type="Proteomes" id="UP000285301"/>
    </source>
</evidence>
<dbReference type="SMART" id="SM00220">
    <property type="entry name" value="S_TKc"/>
    <property type="match status" value="1"/>
</dbReference>
<evidence type="ECO:0000259" key="2">
    <source>
        <dbReference type="PROSITE" id="PS50011"/>
    </source>
</evidence>
<dbReference type="SMART" id="SM00745">
    <property type="entry name" value="MIT"/>
    <property type="match status" value="1"/>
</dbReference>
<dbReference type="PROSITE" id="PS50011">
    <property type="entry name" value="PROTEIN_KINASE_DOM"/>
    <property type="match status" value="1"/>
</dbReference>
<dbReference type="InterPro" id="IPR036181">
    <property type="entry name" value="MIT_dom_sf"/>
</dbReference>
<dbReference type="Proteomes" id="UP000285301">
    <property type="component" value="Unassembled WGS sequence"/>
</dbReference>
<dbReference type="AlphaFoldDB" id="A0A443R168"/>
<proteinExistence type="predicted"/>
<gene>
    <name evidence="4" type="ORF">B4U79_12928</name>
</gene>
<evidence type="ECO:0000259" key="3">
    <source>
        <dbReference type="PROSITE" id="PS50195"/>
    </source>
</evidence>
<dbReference type="InterPro" id="IPR011009">
    <property type="entry name" value="Kinase-like_dom_sf"/>
</dbReference>
<dbReference type="STRING" id="1965070.A0A443R168"/>
<comment type="caution">
    <text evidence="4">The sequence shown here is derived from an EMBL/GenBank/DDBJ whole genome shotgun (WGS) entry which is preliminary data.</text>
</comment>
<dbReference type="InterPro" id="IPR036871">
    <property type="entry name" value="PX_dom_sf"/>
</dbReference>
<evidence type="ECO:0000313" key="4">
    <source>
        <dbReference type="EMBL" id="RWS09025.1"/>
    </source>
</evidence>
<dbReference type="Gene3D" id="3.30.1520.10">
    <property type="entry name" value="Phox-like domain"/>
    <property type="match status" value="1"/>
</dbReference>
<reference evidence="4 5" key="1">
    <citation type="journal article" date="2018" name="Gigascience">
        <title>Genomes of trombidid mites reveal novel predicted allergens and laterally-transferred genes associated with secondary metabolism.</title>
        <authorList>
            <person name="Dong X."/>
            <person name="Chaisiri K."/>
            <person name="Xia D."/>
            <person name="Armstrong S.D."/>
            <person name="Fang Y."/>
            <person name="Donnelly M.J."/>
            <person name="Kadowaki T."/>
            <person name="McGarry J.W."/>
            <person name="Darby A.C."/>
            <person name="Makepeace B.L."/>
        </authorList>
    </citation>
    <scope>NUCLEOTIDE SEQUENCE [LARGE SCALE GENOMIC DNA]</scope>
    <source>
        <strain evidence="4">UoL-WK</strain>
    </source>
</reference>
<dbReference type="InterPro" id="IPR001683">
    <property type="entry name" value="PX_dom"/>
</dbReference>
<feature type="region of interest" description="Disordered" evidence="1">
    <location>
        <begin position="153"/>
        <end position="183"/>
    </location>
</feature>
<dbReference type="OrthoDB" id="1278353at2759"/>
<dbReference type="SMART" id="SM00312">
    <property type="entry name" value="PX"/>
    <property type="match status" value="1"/>
</dbReference>
<evidence type="ECO:0000256" key="1">
    <source>
        <dbReference type="SAM" id="MobiDB-lite"/>
    </source>
</evidence>
<keyword evidence="4" id="KW-0808">Transferase</keyword>
<dbReference type="PANTHER" id="PTHR15508">
    <property type="entry name" value="RIBOSOMAL PROTEIN S6 KINASE"/>
    <property type="match status" value="1"/>
</dbReference>
<organism evidence="4 5">
    <name type="scientific">Dinothrombium tinctorium</name>
    <dbReference type="NCBI Taxonomy" id="1965070"/>
    <lineage>
        <taxon>Eukaryota</taxon>
        <taxon>Metazoa</taxon>
        <taxon>Ecdysozoa</taxon>
        <taxon>Arthropoda</taxon>
        <taxon>Chelicerata</taxon>
        <taxon>Arachnida</taxon>
        <taxon>Acari</taxon>
        <taxon>Acariformes</taxon>
        <taxon>Trombidiformes</taxon>
        <taxon>Prostigmata</taxon>
        <taxon>Anystina</taxon>
        <taxon>Parasitengona</taxon>
        <taxon>Trombidioidea</taxon>
        <taxon>Trombidiidae</taxon>
        <taxon>Dinothrombium</taxon>
    </lineage>
</organism>